<dbReference type="InterPro" id="IPR009444">
    <property type="entry name" value="Conjugal_tfr_TraD_a-type"/>
</dbReference>
<organism evidence="2 3">
    <name type="scientific">Nitrosospira multiformis</name>
    <dbReference type="NCBI Taxonomy" id="1231"/>
    <lineage>
        <taxon>Bacteria</taxon>
        <taxon>Pseudomonadati</taxon>
        <taxon>Pseudomonadota</taxon>
        <taxon>Betaproteobacteria</taxon>
        <taxon>Nitrosomonadales</taxon>
        <taxon>Nitrosomonadaceae</taxon>
        <taxon>Nitrosospira</taxon>
    </lineage>
</organism>
<dbReference type="Pfam" id="PF06412">
    <property type="entry name" value="TraD"/>
    <property type="match status" value="1"/>
</dbReference>
<feature type="region of interest" description="Disordered" evidence="1">
    <location>
        <begin position="135"/>
        <end position="154"/>
    </location>
</feature>
<dbReference type="Proteomes" id="UP000183898">
    <property type="component" value="Unassembled WGS sequence"/>
</dbReference>
<evidence type="ECO:0000313" key="3">
    <source>
        <dbReference type="Proteomes" id="UP000183898"/>
    </source>
</evidence>
<gene>
    <name evidence="2" type="ORF">SAMN05216404_11734</name>
</gene>
<proteinExistence type="predicted"/>
<sequence length="154" mass="17131">MLHDKWLTVRLAYLRSLQAPSEQQRRLLLLADKLKRTEADSRILTALIKAEAAAERAQKAKAEAAHLAARDEEAARILEAINREAASRERDQELHNAAELLILAGLVDSETRAPVFDRGELLGALLGLANVPAEDPRRREWKRAGDALLGEKTK</sequence>
<dbReference type="AlphaFoldDB" id="A0A1H8NPM5"/>
<dbReference type="EMBL" id="FOCT01000017">
    <property type="protein sequence ID" value="SEO31505.1"/>
    <property type="molecule type" value="Genomic_DNA"/>
</dbReference>
<dbReference type="RefSeq" id="WP_074748922.1">
    <property type="nucleotide sequence ID" value="NZ_FOCT01000017.1"/>
</dbReference>
<accession>A0A1H8NPM5</accession>
<reference evidence="2 3" key="1">
    <citation type="submission" date="2016-10" db="EMBL/GenBank/DDBJ databases">
        <authorList>
            <person name="de Groot N.N."/>
        </authorList>
    </citation>
    <scope>NUCLEOTIDE SEQUENCE [LARGE SCALE GENOMIC DNA]</scope>
    <source>
        <strain evidence="2 3">Nl18</strain>
    </source>
</reference>
<protein>
    <submittedName>
        <fullName evidence="2">Conjugal transfer protein TraD</fullName>
    </submittedName>
</protein>
<name>A0A1H8NPM5_9PROT</name>
<evidence type="ECO:0000256" key="1">
    <source>
        <dbReference type="SAM" id="MobiDB-lite"/>
    </source>
</evidence>
<evidence type="ECO:0000313" key="2">
    <source>
        <dbReference type="EMBL" id="SEO31505.1"/>
    </source>
</evidence>